<dbReference type="FunCoup" id="A0A1Y2CN36">
    <property type="interactions" value="292"/>
</dbReference>
<sequence>MSYGGGGNYGAPQQRSSVVFVGNLPFDYTEEQLVETFSSVGPVVSFRLVFDHATGRPKGFGFCEYKDPETAASALRNLQGVEVGGRGLRLDFADTEDAPPSKRGPPRGGSGGGYGGGGAGFGAGAGQGAEPPRPLPTGAPLAPGAQATDTISHTLGTMPPGQLLDIMSQMKALVISSPYEARSLLAANPQLSYALFQAMLMMNIVDPAVLSKMLPQAAPAPAPAPTSYGGAPSSYGAPPPSSSYGAASSSSYGPPPSNPNSYNGRAPLSYPPAPTPPHQQQQPPRGYGDYQKPPPQGGQAGYGPPPHQAQSAPPPPPAGGAQIAPDQAQLIQQVLAMTQEQIDALPAESRSTIMQIRAQAAASMGGRR</sequence>
<feature type="compositionally biased region" description="Gly residues" evidence="4">
    <location>
        <begin position="106"/>
        <end position="127"/>
    </location>
</feature>
<dbReference type="GO" id="GO:0003729">
    <property type="term" value="F:mRNA binding"/>
    <property type="evidence" value="ECO:0007669"/>
    <property type="project" value="TreeGrafter"/>
</dbReference>
<evidence type="ECO:0000259" key="5">
    <source>
        <dbReference type="PROSITE" id="PS50102"/>
    </source>
</evidence>
<dbReference type="Gene3D" id="1.10.20.70">
    <property type="entry name" value="Transcription termination and cleavage factor, C-terminal domain"/>
    <property type="match status" value="1"/>
</dbReference>
<keyword evidence="7" id="KW-1185">Reference proteome</keyword>
<comment type="subcellular location">
    <subcellularLocation>
        <location evidence="1">Nucleus</location>
    </subcellularLocation>
</comment>
<dbReference type="GO" id="GO:0005847">
    <property type="term" value="C:mRNA cleavage and polyadenylation specificity factor complex"/>
    <property type="evidence" value="ECO:0007669"/>
    <property type="project" value="TreeGrafter"/>
</dbReference>
<name>A0A1Y2CN36_9BASI</name>
<dbReference type="GO" id="GO:0031124">
    <property type="term" value="P:mRNA 3'-end processing"/>
    <property type="evidence" value="ECO:0007669"/>
    <property type="project" value="InterPro"/>
</dbReference>
<proteinExistence type="predicted"/>
<dbReference type="InterPro" id="IPR035979">
    <property type="entry name" value="RBD_domain_sf"/>
</dbReference>
<feature type="region of interest" description="Disordered" evidence="4">
    <location>
        <begin position="217"/>
        <end position="327"/>
    </location>
</feature>
<feature type="compositionally biased region" description="Low complexity" evidence="4">
    <location>
        <begin position="225"/>
        <end position="252"/>
    </location>
</feature>
<feature type="compositionally biased region" description="Low complexity" evidence="4">
    <location>
        <begin position="259"/>
        <end position="268"/>
    </location>
</feature>
<dbReference type="STRING" id="106004.A0A1Y2CN36"/>
<comment type="caution">
    <text evidence="6">The sequence shown here is derived from an EMBL/GenBank/DDBJ whole genome shotgun (WGS) entry which is preliminary data.</text>
</comment>
<feature type="compositionally biased region" description="Low complexity" evidence="4">
    <location>
        <begin position="138"/>
        <end position="148"/>
    </location>
</feature>
<keyword evidence="3" id="KW-0694">RNA-binding</keyword>
<reference evidence="6 7" key="1">
    <citation type="submission" date="2016-07" db="EMBL/GenBank/DDBJ databases">
        <title>Pervasive Adenine N6-methylation of Active Genes in Fungi.</title>
        <authorList>
            <consortium name="DOE Joint Genome Institute"/>
            <person name="Mondo S.J."/>
            <person name="Dannebaum R.O."/>
            <person name="Kuo R.C."/>
            <person name="Labutti K."/>
            <person name="Haridas S."/>
            <person name="Kuo A."/>
            <person name="Salamov A."/>
            <person name="Ahrendt S.R."/>
            <person name="Lipzen A."/>
            <person name="Sullivan W."/>
            <person name="Andreopoulos W.B."/>
            <person name="Clum A."/>
            <person name="Lindquist E."/>
            <person name="Daum C."/>
            <person name="Ramamoorthy G.K."/>
            <person name="Gryganskyi A."/>
            <person name="Culley D."/>
            <person name="Magnuson J.K."/>
            <person name="James T.Y."/>
            <person name="O'Malley M.A."/>
            <person name="Stajich J.E."/>
            <person name="Spatafora J.W."/>
            <person name="Visel A."/>
            <person name="Grigoriev I.V."/>
        </authorList>
    </citation>
    <scope>NUCLEOTIDE SEQUENCE [LARGE SCALE GENOMIC DNA]</scope>
    <source>
        <strain evidence="6 7">62-1032</strain>
    </source>
</reference>
<feature type="region of interest" description="Disordered" evidence="4">
    <location>
        <begin position="91"/>
        <end position="156"/>
    </location>
</feature>
<dbReference type="InterPro" id="IPR000504">
    <property type="entry name" value="RRM_dom"/>
</dbReference>
<dbReference type="PANTHER" id="PTHR45735">
    <property type="entry name" value="CLEAVAGE STIMULATION FACTOR SUBUNIT 2"/>
    <property type="match status" value="1"/>
</dbReference>
<feature type="domain" description="RRM" evidence="5">
    <location>
        <begin position="17"/>
        <end position="95"/>
    </location>
</feature>
<dbReference type="Gene3D" id="3.30.70.330">
    <property type="match status" value="1"/>
</dbReference>
<accession>A0A1Y2CN36</accession>
<evidence type="ECO:0000313" key="6">
    <source>
        <dbReference type="EMBL" id="ORY48422.1"/>
    </source>
</evidence>
<dbReference type="InterPro" id="IPR026896">
    <property type="entry name" value="CSTF_C"/>
</dbReference>
<dbReference type="SUPFAM" id="SSF54928">
    <property type="entry name" value="RNA-binding domain, RBD"/>
    <property type="match status" value="1"/>
</dbReference>
<dbReference type="PANTHER" id="PTHR45735:SF2">
    <property type="entry name" value="CLEAVAGE STIMULATION FACTOR SUBUNIT 2"/>
    <property type="match status" value="1"/>
</dbReference>
<evidence type="ECO:0000256" key="2">
    <source>
        <dbReference type="ARBA" id="ARBA00023242"/>
    </source>
</evidence>
<dbReference type="PROSITE" id="PS50102">
    <property type="entry name" value="RRM"/>
    <property type="match status" value="1"/>
</dbReference>
<dbReference type="InterPro" id="IPR025742">
    <property type="entry name" value="CSTF2_hinge"/>
</dbReference>
<feature type="compositionally biased region" description="Pro residues" evidence="4">
    <location>
        <begin position="303"/>
        <end position="318"/>
    </location>
</feature>
<dbReference type="InParanoid" id="A0A1Y2CN36"/>
<dbReference type="InterPro" id="IPR038192">
    <property type="entry name" value="CSTF_C_sf"/>
</dbReference>
<dbReference type="AlphaFoldDB" id="A0A1Y2CN36"/>
<dbReference type="EMBL" id="MCGR01000114">
    <property type="protein sequence ID" value="ORY48422.1"/>
    <property type="molecule type" value="Genomic_DNA"/>
</dbReference>
<evidence type="ECO:0000256" key="1">
    <source>
        <dbReference type="ARBA" id="ARBA00004123"/>
    </source>
</evidence>
<evidence type="ECO:0000313" key="7">
    <source>
        <dbReference type="Proteomes" id="UP000193467"/>
    </source>
</evidence>
<organism evidence="6 7">
    <name type="scientific">Leucosporidium creatinivorum</name>
    <dbReference type="NCBI Taxonomy" id="106004"/>
    <lineage>
        <taxon>Eukaryota</taxon>
        <taxon>Fungi</taxon>
        <taxon>Dikarya</taxon>
        <taxon>Basidiomycota</taxon>
        <taxon>Pucciniomycotina</taxon>
        <taxon>Microbotryomycetes</taxon>
        <taxon>Leucosporidiales</taxon>
        <taxon>Leucosporidium</taxon>
    </lineage>
</organism>
<gene>
    <name evidence="6" type="ORF">BCR35DRAFT_356183</name>
</gene>
<dbReference type="Pfam" id="PF00076">
    <property type="entry name" value="RRM_1"/>
    <property type="match status" value="1"/>
</dbReference>
<dbReference type="CDD" id="cd12398">
    <property type="entry name" value="RRM_CSTF2_RNA15_like"/>
    <property type="match status" value="1"/>
</dbReference>
<evidence type="ECO:0000256" key="4">
    <source>
        <dbReference type="SAM" id="MobiDB-lite"/>
    </source>
</evidence>
<dbReference type="SMART" id="SM00360">
    <property type="entry name" value="RRM"/>
    <property type="match status" value="1"/>
</dbReference>
<evidence type="ECO:0000256" key="3">
    <source>
        <dbReference type="PROSITE-ProRule" id="PRU00176"/>
    </source>
</evidence>
<protein>
    <recommendedName>
        <fullName evidence="5">RRM domain-containing protein</fullName>
    </recommendedName>
</protein>
<dbReference type="OrthoDB" id="272703at2759"/>
<dbReference type="Pfam" id="PF14304">
    <property type="entry name" value="CSTF_C"/>
    <property type="match status" value="1"/>
</dbReference>
<dbReference type="InterPro" id="IPR012677">
    <property type="entry name" value="Nucleotide-bd_a/b_plait_sf"/>
</dbReference>
<dbReference type="Pfam" id="PF14327">
    <property type="entry name" value="CSTF2_hinge"/>
    <property type="match status" value="1"/>
</dbReference>
<keyword evidence="2" id="KW-0539">Nucleus</keyword>
<dbReference type="Proteomes" id="UP000193467">
    <property type="component" value="Unassembled WGS sequence"/>
</dbReference>
<dbReference type="Gene3D" id="1.25.40.630">
    <property type="match status" value="1"/>
</dbReference>